<dbReference type="SUPFAM" id="SSF55811">
    <property type="entry name" value="Nudix"/>
    <property type="match status" value="1"/>
</dbReference>
<dbReference type="EMBL" id="CP060028">
    <property type="protein sequence ID" value="QND81592.1"/>
    <property type="molecule type" value="Genomic_DNA"/>
</dbReference>
<keyword evidence="6" id="KW-0464">Manganese</keyword>
<evidence type="ECO:0000256" key="3">
    <source>
        <dbReference type="ARBA" id="ARBA00022723"/>
    </source>
</evidence>
<protein>
    <submittedName>
        <fullName evidence="9">CoA pyrophosphatase</fullName>
    </submittedName>
</protein>
<comment type="cofactor">
    <cofactor evidence="2">
        <name>Mg(2+)</name>
        <dbReference type="ChEBI" id="CHEBI:18420"/>
    </cofactor>
</comment>
<keyword evidence="5" id="KW-0460">Magnesium</keyword>
<name>A0A7G9TBN3_PSEMX</name>
<accession>A0A7G9TBN3</accession>
<evidence type="ECO:0000313" key="9">
    <source>
        <dbReference type="EMBL" id="QNN77508.1"/>
    </source>
</evidence>
<dbReference type="Gene3D" id="3.90.79.10">
    <property type="entry name" value="Nucleoside Triphosphate Pyrophosphohydrolase"/>
    <property type="match status" value="1"/>
</dbReference>
<dbReference type="RefSeq" id="WP_185896659.1">
    <property type="nucleotide sequence ID" value="NZ_CP060028.1"/>
</dbReference>
<evidence type="ECO:0000256" key="4">
    <source>
        <dbReference type="ARBA" id="ARBA00022801"/>
    </source>
</evidence>
<proteinExistence type="predicted"/>
<dbReference type="PANTHER" id="PTHR12992">
    <property type="entry name" value="NUDIX HYDROLASE"/>
    <property type="match status" value="1"/>
</dbReference>
<keyword evidence="4" id="KW-0378">Hydrolase</keyword>
<dbReference type="CDD" id="cd03426">
    <property type="entry name" value="NUDIX_CoAse_Nudt7"/>
    <property type="match status" value="1"/>
</dbReference>
<evidence type="ECO:0000256" key="6">
    <source>
        <dbReference type="ARBA" id="ARBA00023211"/>
    </source>
</evidence>
<dbReference type="NCBIfam" id="NF007980">
    <property type="entry name" value="PRK10707.1"/>
    <property type="match status" value="1"/>
</dbReference>
<feature type="domain" description="Nudix hydrolase" evidence="7">
    <location>
        <begin position="103"/>
        <end position="235"/>
    </location>
</feature>
<dbReference type="Pfam" id="PF00293">
    <property type="entry name" value="NUDIX"/>
    <property type="match status" value="1"/>
</dbReference>
<keyword evidence="10" id="KW-1185">Reference proteome</keyword>
<keyword evidence="3" id="KW-0479">Metal-binding</keyword>
<evidence type="ECO:0000256" key="5">
    <source>
        <dbReference type="ARBA" id="ARBA00022842"/>
    </source>
</evidence>
<dbReference type="InterPro" id="IPR010710">
    <property type="entry name" value="DUF1289"/>
</dbReference>
<dbReference type="Pfam" id="PF06945">
    <property type="entry name" value="DUF1289"/>
    <property type="match status" value="1"/>
</dbReference>
<dbReference type="EMBL" id="CP060731">
    <property type="protein sequence ID" value="QNN77508.1"/>
    <property type="molecule type" value="Genomic_DNA"/>
</dbReference>
<evidence type="ECO:0000256" key="2">
    <source>
        <dbReference type="ARBA" id="ARBA00001946"/>
    </source>
</evidence>
<evidence type="ECO:0000259" key="7">
    <source>
        <dbReference type="PROSITE" id="PS51462"/>
    </source>
</evidence>
<dbReference type="PANTHER" id="PTHR12992:SF11">
    <property type="entry name" value="MITOCHONDRIAL COENZYME A DIPHOSPHATASE NUDT8"/>
    <property type="match status" value="1"/>
</dbReference>
<dbReference type="InterPro" id="IPR045121">
    <property type="entry name" value="CoAse"/>
</dbReference>
<sequence>MNTAFRAVLSPCIGVCTLDDDGLCEGCLRTTSEIARWSQMNDDERLRLMEHVLPGRERARAPWADRLREGELLRRALHPLGAVPGAPGWNHEELIDLLPPGQLAEAAVLAGLVPRAEGTQVLLTRRTDGLRHHGGQVSFPGGRVEPTDADVVAAALRESHEEIALPATQAVPLGFLDPFTTISGFRVVPVVAVIDPSFVPQPEPNEVADVFEVPLDYLLAPDSLRRVEVDYRGRRRVVLEYGWPGQRIWGATAAILFNLRERLERSA</sequence>
<evidence type="ECO:0000313" key="8">
    <source>
        <dbReference type="EMBL" id="QND81592.1"/>
    </source>
</evidence>
<dbReference type="Proteomes" id="UP000515506">
    <property type="component" value="Chromosome"/>
</dbReference>
<reference evidence="8 10" key="2">
    <citation type="submission" date="2020-08" db="EMBL/GenBank/DDBJ databases">
        <title>Streptomycin resistant and MDR strain, P. mexicana.</title>
        <authorList>
            <person name="Ganesh-kumar S."/>
            <person name="Zhe T."/>
            <person name="Yu Z."/>
            <person name="Min Y."/>
        </authorList>
    </citation>
    <scope>NUCLEOTIDE SEQUENCE [LARGE SCALE GENOMIC DNA]</scope>
    <source>
        <strain evidence="8 10">GTZY</strain>
    </source>
</reference>
<dbReference type="AlphaFoldDB" id="A0A7G9TBN3"/>
<dbReference type="GO" id="GO:0010945">
    <property type="term" value="F:coenzyme A diphosphatase activity"/>
    <property type="evidence" value="ECO:0007669"/>
    <property type="project" value="InterPro"/>
</dbReference>
<organism evidence="9 11">
    <name type="scientific">Pseudoxanthomonas mexicana</name>
    <dbReference type="NCBI Taxonomy" id="128785"/>
    <lineage>
        <taxon>Bacteria</taxon>
        <taxon>Pseudomonadati</taxon>
        <taxon>Pseudomonadota</taxon>
        <taxon>Gammaproteobacteria</taxon>
        <taxon>Lysobacterales</taxon>
        <taxon>Lysobacteraceae</taxon>
        <taxon>Pseudoxanthomonas</taxon>
    </lineage>
</organism>
<evidence type="ECO:0000313" key="11">
    <source>
        <dbReference type="Proteomes" id="UP000515838"/>
    </source>
</evidence>
<gene>
    <name evidence="8" type="ORF">H4W19_07580</name>
    <name evidence="9" type="ORF">IAE60_16615</name>
</gene>
<dbReference type="GeneID" id="81472612"/>
<dbReference type="Proteomes" id="UP000515838">
    <property type="component" value="Chromosome"/>
</dbReference>
<dbReference type="GO" id="GO:0046872">
    <property type="term" value="F:metal ion binding"/>
    <property type="evidence" value="ECO:0007669"/>
    <property type="project" value="UniProtKB-KW"/>
</dbReference>
<reference evidence="9 11" key="1">
    <citation type="submission" date="2020-08" db="EMBL/GenBank/DDBJ databases">
        <title>Streptomycin Non-resistant strain, P. mexicana.</title>
        <authorList>
            <person name="Ganesh-Kumar S."/>
            <person name="Zhe T."/>
            <person name="Yu Z."/>
            <person name="Min Y."/>
        </authorList>
    </citation>
    <scope>NUCLEOTIDE SEQUENCE [LARGE SCALE GENOMIC DNA]</scope>
    <source>
        <strain evidence="9 11">GTZY2</strain>
    </source>
</reference>
<dbReference type="InterPro" id="IPR000086">
    <property type="entry name" value="NUDIX_hydrolase_dom"/>
</dbReference>
<dbReference type="InterPro" id="IPR015797">
    <property type="entry name" value="NUDIX_hydrolase-like_dom_sf"/>
</dbReference>
<comment type="cofactor">
    <cofactor evidence="1">
        <name>Mn(2+)</name>
        <dbReference type="ChEBI" id="CHEBI:29035"/>
    </cofactor>
</comment>
<evidence type="ECO:0000313" key="10">
    <source>
        <dbReference type="Proteomes" id="UP000515506"/>
    </source>
</evidence>
<evidence type="ECO:0000256" key="1">
    <source>
        <dbReference type="ARBA" id="ARBA00001936"/>
    </source>
</evidence>
<dbReference type="PROSITE" id="PS51462">
    <property type="entry name" value="NUDIX"/>
    <property type="match status" value="1"/>
</dbReference>